<evidence type="ECO:0000313" key="2">
    <source>
        <dbReference type="EMBL" id="GAA0241242.1"/>
    </source>
</evidence>
<keyword evidence="3" id="KW-1185">Reference proteome</keyword>
<dbReference type="EMBL" id="BAAAFO010000001">
    <property type="protein sequence ID" value="GAA0241242.1"/>
    <property type="molecule type" value="Genomic_DNA"/>
</dbReference>
<protein>
    <submittedName>
        <fullName evidence="2">Uncharacterized protein</fullName>
    </submittedName>
</protein>
<dbReference type="Proteomes" id="UP001500657">
    <property type="component" value="Unassembled WGS sequence"/>
</dbReference>
<gene>
    <name evidence="2" type="ORF">GCM10009126_03610</name>
</gene>
<sequence length="109" mass="11732">MRNATQNASVAPLAPKAALIDMSRTSPSTREIIVMLLNESSPRNMLGDFMRLLSPSIERRKRPGKPGAARSLTAAGAKFTARRWQNPGIAGARGSARRHGRRPATPASN</sequence>
<name>A0ABN0U7J4_9GAMM</name>
<evidence type="ECO:0000313" key="3">
    <source>
        <dbReference type="Proteomes" id="UP001500657"/>
    </source>
</evidence>
<feature type="region of interest" description="Disordered" evidence="1">
    <location>
        <begin position="59"/>
        <end position="109"/>
    </location>
</feature>
<comment type="caution">
    <text evidence="2">The sequence shown here is derived from an EMBL/GenBank/DDBJ whole genome shotgun (WGS) entry which is preliminary data.</text>
</comment>
<accession>A0ABN0U7J4</accession>
<proteinExistence type="predicted"/>
<organism evidence="2 3">
    <name type="scientific">Rhodanobacter caeni</name>
    <dbReference type="NCBI Taxonomy" id="657654"/>
    <lineage>
        <taxon>Bacteria</taxon>
        <taxon>Pseudomonadati</taxon>
        <taxon>Pseudomonadota</taxon>
        <taxon>Gammaproteobacteria</taxon>
        <taxon>Lysobacterales</taxon>
        <taxon>Rhodanobacteraceae</taxon>
        <taxon>Rhodanobacter</taxon>
    </lineage>
</organism>
<reference evidence="2 3" key="1">
    <citation type="journal article" date="2019" name="Int. J. Syst. Evol. Microbiol.">
        <title>The Global Catalogue of Microorganisms (GCM) 10K type strain sequencing project: providing services to taxonomists for standard genome sequencing and annotation.</title>
        <authorList>
            <consortium name="The Broad Institute Genomics Platform"/>
            <consortium name="The Broad Institute Genome Sequencing Center for Infectious Disease"/>
            <person name="Wu L."/>
            <person name="Ma J."/>
        </authorList>
    </citation>
    <scope>NUCLEOTIDE SEQUENCE [LARGE SCALE GENOMIC DNA]</scope>
    <source>
        <strain evidence="2 3">JCM 16242</strain>
    </source>
</reference>
<evidence type="ECO:0000256" key="1">
    <source>
        <dbReference type="SAM" id="MobiDB-lite"/>
    </source>
</evidence>